<reference evidence="1 2" key="1">
    <citation type="submission" date="2011-02" db="EMBL/GenBank/DDBJ databases">
        <authorList>
            <person name="Weinstock G."/>
            <person name="Sodergren E."/>
            <person name="Clifton S."/>
            <person name="Fulton L."/>
            <person name="Fulton B."/>
            <person name="Courtney L."/>
            <person name="Fronick C."/>
            <person name="Harrison M."/>
            <person name="Strong C."/>
            <person name="Farmer C."/>
            <person name="Delahaunty K."/>
            <person name="Markovic C."/>
            <person name="Hall O."/>
            <person name="Minx P."/>
            <person name="Tomlinson C."/>
            <person name="Mitreva M."/>
            <person name="Hou S."/>
            <person name="Chen J."/>
            <person name="Wollam A."/>
            <person name="Pepin K.H."/>
            <person name="Johnson M."/>
            <person name="Bhonagiri V."/>
            <person name="Zhang X."/>
            <person name="Suruliraj S."/>
            <person name="Warren W."/>
            <person name="Chinwalla A."/>
            <person name="Mardis E.R."/>
            <person name="Wilson R.K."/>
        </authorList>
    </citation>
    <scope>NUCLEOTIDE SEQUENCE [LARGE SCALE GENOMIC DNA]</scope>
    <source>
        <strain evidence="1 2">YIT 11859</strain>
    </source>
</reference>
<sequence length="39" mass="4886">MYFGTCTLVQIEKRRATFNNRKNEIAKHRKFKNPYRRRL</sequence>
<dbReference type="AlphaFoldDB" id="F3QMV1"/>
<protein>
    <submittedName>
        <fullName evidence="1">Uncharacterized protein</fullName>
    </submittedName>
</protein>
<dbReference type="EMBL" id="AFBP01000085">
    <property type="protein sequence ID" value="EGG51529.1"/>
    <property type="molecule type" value="Genomic_DNA"/>
</dbReference>
<keyword evidence="2" id="KW-1185">Reference proteome</keyword>
<accession>F3QMV1</accession>
<evidence type="ECO:0000313" key="2">
    <source>
        <dbReference type="Proteomes" id="UP000005156"/>
    </source>
</evidence>
<dbReference type="Proteomes" id="UP000005156">
    <property type="component" value="Unassembled WGS sequence"/>
</dbReference>
<evidence type="ECO:0000313" key="1">
    <source>
        <dbReference type="EMBL" id="EGG51529.1"/>
    </source>
</evidence>
<organism evidence="1 2">
    <name type="scientific">Parasutterella excrementihominis YIT 11859</name>
    <dbReference type="NCBI Taxonomy" id="762966"/>
    <lineage>
        <taxon>Bacteria</taxon>
        <taxon>Pseudomonadati</taxon>
        <taxon>Pseudomonadota</taxon>
        <taxon>Betaproteobacteria</taxon>
        <taxon>Burkholderiales</taxon>
        <taxon>Sutterellaceae</taxon>
        <taxon>Parasutterella</taxon>
    </lineage>
</organism>
<proteinExistence type="predicted"/>
<gene>
    <name evidence="1" type="ORF">HMPREF9439_02280</name>
</gene>
<name>F3QMV1_9BURK</name>
<comment type="caution">
    <text evidence="1">The sequence shown here is derived from an EMBL/GenBank/DDBJ whole genome shotgun (WGS) entry which is preliminary data.</text>
</comment>
<dbReference type="HOGENOM" id="CLU_3314009_0_0_4"/>